<reference evidence="1" key="1">
    <citation type="journal article" date="2015" name="Nature">
        <title>Complex archaea that bridge the gap between prokaryotes and eukaryotes.</title>
        <authorList>
            <person name="Spang A."/>
            <person name="Saw J.H."/>
            <person name="Jorgensen S.L."/>
            <person name="Zaremba-Niedzwiedzka K."/>
            <person name="Martijn J."/>
            <person name="Lind A.E."/>
            <person name="van Eijk R."/>
            <person name="Schleper C."/>
            <person name="Guy L."/>
            <person name="Ettema T.J."/>
        </authorList>
    </citation>
    <scope>NUCLEOTIDE SEQUENCE</scope>
</reference>
<comment type="caution">
    <text evidence="1">The sequence shown here is derived from an EMBL/GenBank/DDBJ whole genome shotgun (WGS) entry which is preliminary data.</text>
</comment>
<organism evidence="1">
    <name type="scientific">marine sediment metagenome</name>
    <dbReference type="NCBI Taxonomy" id="412755"/>
    <lineage>
        <taxon>unclassified sequences</taxon>
        <taxon>metagenomes</taxon>
        <taxon>ecological metagenomes</taxon>
    </lineage>
</organism>
<proteinExistence type="predicted"/>
<dbReference type="EMBL" id="LAZR01008449">
    <property type="protein sequence ID" value="KKM78692.1"/>
    <property type="molecule type" value="Genomic_DNA"/>
</dbReference>
<accession>A0A0F9NBC3</accession>
<sequence>MKTIKIKCPSCGNEVSAVQYEKCKKIQGFCGDCEKNFTLNLRKGCGVPMLVKKEEEKQISRLEEGK</sequence>
<dbReference type="AlphaFoldDB" id="A0A0F9NBC3"/>
<gene>
    <name evidence="1" type="ORF">LCGC14_1357410</name>
</gene>
<evidence type="ECO:0000313" key="1">
    <source>
        <dbReference type="EMBL" id="KKM78692.1"/>
    </source>
</evidence>
<name>A0A0F9NBC3_9ZZZZ</name>
<protein>
    <submittedName>
        <fullName evidence="1">Uncharacterized protein</fullName>
    </submittedName>
</protein>